<feature type="compositionally biased region" description="Basic residues" evidence="6">
    <location>
        <begin position="736"/>
        <end position="746"/>
    </location>
</feature>
<evidence type="ECO:0000256" key="6">
    <source>
        <dbReference type="SAM" id="MobiDB-lite"/>
    </source>
</evidence>
<dbReference type="GO" id="GO:0003677">
    <property type="term" value="F:DNA binding"/>
    <property type="evidence" value="ECO:0007669"/>
    <property type="project" value="UniProtKB-KW"/>
</dbReference>
<feature type="compositionally biased region" description="Low complexity" evidence="6">
    <location>
        <begin position="830"/>
        <end position="845"/>
    </location>
</feature>
<accession>A0A2B7Z902</accession>
<dbReference type="SMART" id="SM00906">
    <property type="entry name" value="Fungal_trans"/>
    <property type="match status" value="1"/>
</dbReference>
<dbReference type="VEuPathDB" id="FungiDB:EMCG_08002"/>
<dbReference type="InterPro" id="IPR052073">
    <property type="entry name" value="Amide_Lactam_Regulators"/>
</dbReference>
<feature type="region of interest" description="Disordered" evidence="6">
    <location>
        <begin position="96"/>
        <end position="148"/>
    </location>
</feature>
<dbReference type="CDD" id="cd00067">
    <property type="entry name" value="GAL4"/>
    <property type="match status" value="1"/>
</dbReference>
<keyword evidence="5" id="KW-0539">Nucleus</keyword>
<evidence type="ECO:0000256" key="3">
    <source>
        <dbReference type="ARBA" id="ARBA00023125"/>
    </source>
</evidence>
<dbReference type="AlphaFoldDB" id="A0A2B7Z902"/>
<dbReference type="InterPro" id="IPR007219">
    <property type="entry name" value="XnlR_reg_dom"/>
</dbReference>
<feature type="region of interest" description="Disordered" evidence="6">
    <location>
        <begin position="1"/>
        <end position="59"/>
    </location>
</feature>
<sequence>MSSIASDNRPDQAMAGAEDTALSNLSPSTNNDVPSPTAAASAPKQSVPSMQTPGHPSFRRQRASRACEVRCDAASLGVPCTNCVAFSIECKIPTPKRKKNQTKVSKDGTSDERADTRSGASGDSSKGPITKPVEGMPETTLTDAQAAQQASHSASYAQFMKPKFARAPIKEAGRVAYLGESSNLSLLVHDRHGTTDVVHYPLPEGIRGSRARLTELDNLEIDILHQRGAFLLPPRALCDELVDAYFKWVAPVVPIINRSRFMRRYRDPKNPPSLLLLQAVLLAGSRVCTNPQLMDANGSTTPAAMTFYKRAKALYDANYEDDRVTIVQALVLMGWYWEGPEDVTKNVFYWSRVATVVAQGSGMHRSVESSQLSRPDKRLWKRIWWTLFTRDRSVAVALGRPVNINTDDSDVEMLTEDDFIEDEVDNAAEYPPDPIHVQFFLQYVKLCEIMGLVLSQQYSVASKSRRTNAIDLTHSDMALADWLQNCPKEVYWERPRHHFWSALLHANYYTTLCLLHRAHMPPATSISGNYGSDGMAYPSRTIAFQAAAMITSIVENLQAHGELKFTPAFIVYSLFSALIMHVYQMRSSVPTVVSTSQERINICMQALKDVSKVWLVAKMVHTLFESILGNKALEERLQKAAGKRHQRVRRDHPHPTTGPAATRRPAEASKRKFDDMEISLPNGPPAAQVSYERSRPQTPAVTPSREMPPTPIVSTMAAPHAQQPAHASPHAQQQHQHQHHHHHHQQQQRGITHDAFLGAPGSSGGNTRPTSPFNPSFSIPATPPDLFLVTRNSPNISQSLWENFQPDQLFPDGTNMSYTGFSPPGPAIDPQLQPQMTPQQQQQQQASMMGGIGAAGLSPTQQQQHHQHQQQQLPTRGLRDSPTMAMHNMHGMGQAMQQQQQQQQHPGGGGWPSMQGLDGHMASTTLDTSSQDDNWSTSSRGQMPIPPTLNVEDWFQFFGINAGMGEMGEGL</sequence>
<protein>
    <recommendedName>
        <fullName evidence="7">Xylanolytic transcriptional activator regulatory domain-containing protein</fullName>
    </recommendedName>
</protein>
<feature type="compositionally biased region" description="Basic and acidic residues" evidence="6">
    <location>
        <begin position="664"/>
        <end position="675"/>
    </location>
</feature>
<feature type="region of interest" description="Disordered" evidence="6">
    <location>
        <begin position="817"/>
        <end position="947"/>
    </location>
</feature>
<feature type="region of interest" description="Disordered" evidence="6">
    <location>
        <begin position="638"/>
        <end position="779"/>
    </location>
</feature>
<dbReference type="STRING" id="73230.A0A2B7Z902"/>
<dbReference type="GO" id="GO:0006351">
    <property type="term" value="P:DNA-templated transcription"/>
    <property type="evidence" value="ECO:0007669"/>
    <property type="project" value="InterPro"/>
</dbReference>
<evidence type="ECO:0000259" key="7">
    <source>
        <dbReference type="SMART" id="SM00906"/>
    </source>
</evidence>
<organism evidence="8 9">
    <name type="scientific">[Emmonsia] crescens</name>
    <dbReference type="NCBI Taxonomy" id="73230"/>
    <lineage>
        <taxon>Eukaryota</taxon>
        <taxon>Fungi</taxon>
        <taxon>Dikarya</taxon>
        <taxon>Ascomycota</taxon>
        <taxon>Pezizomycotina</taxon>
        <taxon>Eurotiomycetes</taxon>
        <taxon>Eurotiomycetidae</taxon>
        <taxon>Onygenales</taxon>
        <taxon>Ajellomycetaceae</taxon>
        <taxon>Emergomyces</taxon>
    </lineage>
</organism>
<feature type="compositionally biased region" description="Polar residues" evidence="6">
    <location>
        <begin position="765"/>
        <end position="779"/>
    </location>
</feature>
<dbReference type="CDD" id="cd12148">
    <property type="entry name" value="fungal_TF_MHR"/>
    <property type="match status" value="1"/>
</dbReference>
<keyword evidence="2" id="KW-0805">Transcription regulation</keyword>
<keyword evidence="1" id="KW-0862">Zinc</keyword>
<dbReference type="GO" id="GO:0000981">
    <property type="term" value="F:DNA-binding transcription factor activity, RNA polymerase II-specific"/>
    <property type="evidence" value="ECO:0007669"/>
    <property type="project" value="InterPro"/>
</dbReference>
<dbReference type="GO" id="GO:0008270">
    <property type="term" value="F:zinc ion binding"/>
    <property type="evidence" value="ECO:0007669"/>
    <property type="project" value="InterPro"/>
</dbReference>
<feature type="compositionally biased region" description="Polar residues" evidence="6">
    <location>
        <begin position="922"/>
        <end position="941"/>
    </location>
</feature>
<name>A0A2B7Z902_9EURO</name>
<keyword evidence="4" id="KW-0804">Transcription</keyword>
<evidence type="ECO:0000313" key="9">
    <source>
        <dbReference type="Proteomes" id="UP000226031"/>
    </source>
</evidence>
<feature type="compositionally biased region" description="Low complexity" evidence="6">
    <location>
        <begin position="717"/>
        <end position="735"/>
    </location>
</feature>
<proteinExistence type="predicted"/>
<gene>
    <name evidence="8" type="ORF">GX50_07169</name>
</gene>
<feature type="compositionally biased region" description="Basic residues" evidence="6">
    <location>
        <begin position="641"/>
        <end position="652"/>
    </location>
</feature>
<reference evidence="8 9" key="1">
    <citation type="submission" date="2017-10" db="EMBL/GenBank/DDBJ databases">
        <title>Comparative genomics in systemic dimorphic fungi from Ajellomycetaceae.</title>
        <authorList>
            <person name="Munoz J.F."/>
            <person name="Mcewen J.G."/>
            <person name="Clay O.K."/>
            <person name="Cuomo C.A."/>
        </authorList>
    </citation>
    <scope>NUCLEOTIDE SEQUENCE [LARGE SCALE GENOMIC DNA]</scope>
    <source>
        <strain evidence="8 9">UAMH4076</strain>
    </source>
</reference>
<dbReference type="VEuPathDB" id="FungiDB:EMCG_08017"/>
<feature type="domain" description="Xylanolytic transcriptional activator regulatory" evidence="7">
    <location>
        <begin position="347"/>
        <end position="420"/>
    </location>
</feature>
<dbReference type="EMBL" id="PDND01000193">
    <property type="protein sequence ID" value="PGH30065.1"/>
    <property type="molecule type" value="Genomic_DNA"/>
</dbReference>
<keyword evidence="3" id="KW-0238">DNA-binding</keyword>
<dbReference type="PANTHER" id="PTHR47171:SF3">
    <property type="entry name" value="FARA-RELATED"/>
    <property type="match status" value="1"/>
</dbReference>
<keyword evidence="9" id="KW-1185">Reference proteome</keyword>
<comment type="caution">
    <text evidence="8">The sequence shown here is derived from an EMBL/GenBank/DDBJ whole genome shotgun (WGS) entry which is preliminary data.</text>
</comment>
<evidence type="ECO:0000313" key="8">
    <source>
        <dbReference type="EMBL" id="PGH30065.1"/>
    </source>
</evidence>
<evidence type="ECO:0000256" key="2">
    <source>
        <dbReference type="ARBA" id="ARBA00023015"/>
    </source>
</evidence>
<dbReference type="PANTHER" id="PTHR47171">
    <property type="entry name" value="FARA-RELATED"/>
    <property type="match status" value="1"/>
</dbReference>
<dbReference type="InterPro" id="IPR001138">
    <property type="entry name" value="Zn2Cys6_DnaBD"/>
</dbReference>
<feature type="compositionally biased region" description="Low complexity" evidence="6">
    <location>
        <begin position="861"/>
        <end position="872"/>
    </location>
</feature>
<feature type="compositionally biased region" description="Polar residues" evidence="6">
    <location>
        <begin position="21"/>
        <end position="34"/>
    </location>
</feature>
<feature type="compositionally biased region" description="Polar residues" evidence="6">
    <location>
        <begin position="43"/>
        <end position="54"/>
    </location>
</feature>
<feature type="compositionally biased region" description="Basic and acidic residues" evidence="6">
    <location>
        <begin position="104"/>
        <end position="116"/>
    </location>
</feature>
<dbReference type="Proteomes" id="UP000226031">
    <property type="component" value="Unassembled WGS sequence"/>
</dbReference>
<evidence type="ECO:0000256" key="5">
    <source>
        <dbReference type="ARBA" id="ARBA00023242"/>
    </source>
</evidence>
<dbReference type="Pfam" id="PF04082">
    <property type="entry name" value="Fungal_trans"/>
    <property type="match status" value="1"/>
</dbReference>
<feature type="compositionally biased region" description="Low complexity" evidence="6">
    <location>
        <begin position="884"/>
        <end position="905"/>
    </location>
</feature>
<evidence type="ECO:0000256" key="1">
    <source>
        <dbReference type="ARBA" id="ARBA00022833"/>
    </source>
</evidence>
<evidence type="ECO:0000256" key="4">
    <source>
        <dbReference type="ARBA" id="ARBA00023163"/>
    </source>
</evidence>